<name>F2U656_SALR5</name>
<dbReference type="CDD" id="cd00433">
    <property type="entry name" value="Peptidase_M17"/>
    <property type="match status" value="1"/>
</dbReference>
<keyword evidence="9" id="KW-1185">Reference proteome</keyword>
<dbReference type="PROSITE" id="PS00631">
    <property type="entry name" value="CYTOSOL_AP"/>
    <property type="match status" value="1"/>
</dbReference>
<accession>F2U656</accession>
<dbReference type="InterPro" id="IPR023042">
    <property type="entry name" value="Peptidase_M17_leu_NH2_pept"/>
</dbReference>
<dbReference type="GO" id="GO:0030145">
    <property type="term" value="F:manganese ion binding"/>
    <property type="evidence" value="ECO:0007669"/>
    <property type="project" value="InterPro"/>
</dbReference>
<evidence type="ECO:0000256" key="3">
    <source>
        <dbReference type="ARBA" id="ARBA00012565"/>
    </source>
</evidence>
<dbReference type="AlphaFoldDB" id="F2U656"/>
<dbReference type="Gene3D" id="3.40.220.10">
    <property type="entry name" value="Leucine Aminopeptidase, subunit E, domain 1"/>
    <property type="match status" value="1"/>
</dbReference>
<keyword evidence="5" id="KW-0645">Protease</keyword>
<sequence>MMMLRGSVRRMTIQAAAYPRFNALTKVSASTAGDEVHFVTEDALKRKMEGSSSFNAEDVKKEKVFREYKDGKRIFHFVVDDSKKNTNGGKDLVAEYRKAACSAVQRLTSLKSTAASFFVECEDDAKSDVGKTVLQSLMLAGYSFDKYITVEDKKPSFLQDVSLHVNGSSFQDAETIAASKGTVLARDLMNERADVANPKGIHDVAERVAADFNLNCHSIVGIPALDHERMHLMSAVGQGSRFEPRLVCLEHMRGPTDAPPVVLVGKGITFDTGGLNLKPTNFIETMHYDMGGTAAVLGTMRAIADLNLPINVVGVLALAENAIGSGAYKPMAVIQSRSGKTVEVGNTDAEGRLVLADALTYAQDRYKPTTVVDVATLTGACVVALGPYGAGLFTNNDDLQSSLVTAGSSVFERVWPLPIFPEHREELKGAFADINSTGTSRYGGASTAAAFLESFIQDSVHWAHVDIAGPSDYSKASGPFNAGGTGFGTQLLTRYLAATAAA</sequence>
<dbReference type="EC" id="3.4.11.1" evidence="3"/>
<feature type="domain" description="Cytosol aminopeptidase" evidence="7">
    <location>
        <begin position="346"/>
        <end position="353"/>
    </location>
</feature>
<evidence type="ECO:0000256" key="1">
    <source>
        <dbReference type="ARBA" id="ARBA00000135"/>
    </source>
</evidence>
<dbReference type="Gene3D" id="3.40.630.10">
    <property type="entry name" value="Zn peptidases"/>
    <property type="match status" value="1"/>
</dbReference>
<dbReference type="InterPro" id="IPR043472">
    <property type="entry name" value="Macro_dom-like"/>
</dbReference>
<evidence type="ECO:0000256" key="2">
    <source>
        <dbReference type="ARBA" id="ARBA00009528"/>
    </source>
</evidence>
<dbReference type="OMA" id="SSMEQMY"/>
<keyword evidence="6" id="KW-0378">Hydrolase</keyword>
<dbReference type="STRING" id="946362.F2U656"/>
<proteinExistence type="inferred from homology"/>
<dbReference type="GeneID" id="16075943"/>
<dbReference type="HAMAP" id="MF_00181">
    <property type="entry name" value="Cytosol_peptidase_M17"/>
    <property type="match status" value="1"/>
</dbReference>
<evidence type="ECO:0000256" key="5">
    <source>
        <dbReference type="ARBA" id="ARBA00022670"/>
    </source>
</evidence>
<protein>
    <recommendedName>
        <fullName evidence="3">leucyl aminopeptidase</fullName>
        <ecNumber evidence="3">3.4.11.1</ecNumber>
    </recommendedName>
</protein>
<organism evidence="9">
    <name type="scientific">Salpingoeca rosetta (strain ATCC 50818 / BSB-021)</name>
    <dbReference type="NCBI Taxonomy" id="946362"/>
    <lineage>
        <taxon>Eukaryota</taxon>
        <taxon>Choanoflagellata</taxon>
        <taxon>Craspedida</taxon>
        <taxon>Salpingoecidae</taxon>
        <taxon>Salpingoeca</taxon>
    </lineage>
</organism>
<dbReference type="RefSeq" id="XP_004995361.1">
    <property type="nucleotide sequence ID" value="XM_004995304.1"/>
</dbReference>
<dbReference type="KEGG" id="sre:PTSG_03633"/>
<dbReference type="EMBL" id="GL832962">
    <property type="protein sequence ID" value="EGD82997.1"/>
    <property type="molecule type" value="Genomic_DNA"/>
</dbReference>
<dbReference type="InterPro" id="IPR000819">
    <property type="entry name" value="Peptidase_M17_C"/>
</dbReference>
<comment type="catalytic activity">
    <reaction evidence="1">
        <text>Release of an N-terminal amino acid, Xaa-|-Yaa-, in which Xaa is preferably Leu, but may be other amino acids including Pro although not Arg or Lys, and Yaa may be Pro. Amino acid amides and methyl esters are also readily hydrolyzed, but rates on arylamides are exceedingly low.</text>
        <dbReference type="EC" id="3.4.11.1"/>
    </reaction>
</comment>
<dbReference type="PRINTS" id="PR00481">
    <property type="entry name" value="LAMNOPPTDASE"/>
</dbReference>
<keyword evidence="4" id="KW-0031">Aminopeptidase</keyword>
<evidence type="ECO:0000313" key="8">
    <source>
        <dbReference type="EMBL" id="EGD82997.1"/>
    </source>
</evidence>
<dbReference type="FunCoup" id="F2U656">
    <property type="interactions" value="601"/>
</dbReference>
<gene>
    <name evidence="8" type="ORF">PTSG_03633</name>
</gene>
<dbReference type="InterPro" id="IPR011356">
    <property type="entry name" value="Leucine_aapep/pepB"/>
</dbReference>
<dbReference type="InParanoid" id="F2U656"/>
<dbReference type="Proteomes" id="UP000007799">
    <property type="component" value="Unassembled WGS sequence"/>
</dbReference>
<dbReference type="GO" id="GO:0070006">
    <property type="term" value="F:metalloaminopeptidase activity"/>
    <property type="evidence" value="ECO:0007669"/>
    <property type="project" value="InterPro"/>
</dbReference>
<evidence type="ECO:0000259" key="7">
    <source>
        <dbReference type="PROSITE" id="PS00631"/>
    </source>
</evidence>
<dbReference type="PANTHER" id="PTHR11963:SF23">
    <property type="entry name" value="CYTOSOL AMINOPEPTIDASE"/>
    <property type="match status" value="1"/>
</dbReference>
<reference evidence="8" key="1">
    <citation type="submission" date="2009-08" db="EMBL/GenBank/DDBJ databases">
        <title>Annotation of Salpingoeca rosetta.</title>
        <authorList>
            <consortium name="The Broad Institute Genome Sequencing Platform"/>
            <person name="Russ C."/>
            <person name="Cuomo C."/>
            <person name="Burger G."/>
            <person name="Gray M.W."/>
            <person name="Holland P.W.H."/>
            <person name="King N."/>
            <person name="Lang F.B.F."/>
            <person name="Roger A.J."/>
            <person name="Ruiz-Trillo I."/>
            <person name="Young S.K."/>
            <person name="Zeng Q."/>
            <person name="Gargeya S."/>
            <person name="Alvarado L."/>
            <person name="Berlin A."/>
            <person name="Chapman S.B."/>
            <person name="Chen Z."/>
            <person name="Freedman E."/>
            <person name="Gellesch M."/>
            <person name="Goldberg J."/>
            <person name="Griggs A."/>
            <person name="Gujja S."/>
            <person name="Heilman E."/>
            <person name="Heiman D."/>
            <person name="Howarth C."/>
            <person name="Mehta T."/>
            <person name="Neiman D."/>
            <person name="Pearson M."/>
            <person name="Roberts A."/>
            <person name="Saif S."/>
            <person name="Shea T."/>
            <person name="Shenoy N."/>
            <person name="Sisk P."/>
            <person name="Stolte C."/>
            <person name="Sykes S."/>
            <person name="White J."/>
            <person name="Yandava C."/>
            <person name="Haas B."/>
            <person name="Nusbaum C."/>
            <person name="Birren B."/>
        </authorList>
    </citation>
    <scope>NUCLEOTIDE SEQUENCE [LARGE SCALE GENOMIC DNA]</scope>
    <source>
        <strain evidence="8">ATCC 50818</strain>
    </source>
</reference>
<evidence type="ECO:0000313" key="9">
    <source>
        <dbReference type="Proteomes" id="UP000007799"/>
    </source>
</evidence>
<dbReference type="eggNOG" id="KOG2597">
    <property type="taxonomic scope" value="Eukaryota"/>
</dbReference>
<dbReference type="PANTHER" id="PTHR11963">
    <property type="entry name" value="LEUCINE AMINOPEPTIDASE-RELATED"/>
    <property type="match status" value="1"/>
</dbReference>
<dbReference type="GO" id="GO:0006508">
    <property type="term" value="P:proteolysis"/>
    <property type="evidence" value="ECO:0007669"/>
    <property type="project" value="UniProtKB-KW"/>
</dbReference>
<evidence type="ECO:0000256" key="6">
    <source>
        <dbReference type="ARBA" id="ARBA00022801"/>
    </source>
</evidence>
<dbReference type="OrthoDB" id="412814at2759"/>
<dbReference type="Pfam" id="PF00883">
    <property type="entry name" value="Peptidase_M17"/>
    <property type="match status" value="1"/>
</dbReference>
<dbReference type="SUPFAM" id="SSF53187">
    <property type="entry name" value="Zn-dependent exopeptidases"/>
    <property type="match status" value="1"/>
</dbReference>
<dbReference type="GO" id="GO:0005737">
    <property type="term" value="C:cytoplasm"/>
    <property type="evidence" value="ECO:0007669"/>
    <property type="project" value="InterPro"/>
</dbReference>
<evidence type="ECO:0000256" key="4">
    <source>
        <dbReference type="ARBA" id="ARBA00022438"/>
    </source>
</evidence>
<comment type="similarity">
    <text evidence="2">Belongs to the peptidase M17 family.</text>
</comment>